<dbReference type="EMBL" id="BPVZ01001491">
    <property type="protein sequence ID" value="GKV53538.1"/>
    <property type="molecule type" value="Genomic_DNA"/>
</dbReference>
<dbReference type="Proteomes" id="UP001054252">
    <property type="component" value="Unassembled WGS sequence"/>
</dbReference>
<dbReference type="GO" id="GO:0016746">
    <property type="term" value="F:acyltransferase activity"/>
    <property type="evidence" value="ECO:0007669"/>
    <property type="project" value="UniProtKB-KW"/>
</dbReference>
<evidence type="ECO:0000313" key="5">
    <source>
        <dbReference type="Proteomes" id="UP001054252"/>
    </source>
</evidence>
<keyword evidence="3" id="KW-0012">Acyltransferase</keyword>
<dbReference type="Pfam" id="PF02458">
    <property type="entry name" value="Transferase"/>
    <property type="match status" value="1"/>
</dbReference>
<gene>
    <name evidence="4" type="ORF">SLEP1_g60059</name>
</gene>
<keyword evidence="2" id="KW-0808">Transferase</keyword>
<dbReference type="PANTHER" id="PTHR31623:SF122">
    <property type="entry name" value="HXXXD-TYPE ACYL-TRANSFERASE FAMILY PROTEIN"/>
    <property type="match status" value="1"/>
</dbReference>
<proteinExistence type="inferred from homology"/>
<dbReference type="Gene3D" id="3.30.559.10">
    <property type="entry name" value="Chloramphenicol acetyltransferase-like domain"/>
    <property type="match status" value="1"/>
</dbReference>
<protein>
    <submittedName>
        <fullName evidence="4">Uncharacterized protein</fullName>
    </submittedName>
</protein>
<comment type="caution">
    <text evidence="4">The sequence shown here is derived from an EMBL/GenBank/DDBJ whole genome shotgun (WGS) entry which is preliminary data.</text>
</comment>
<keyword evidence="5" id="KW-1185">Reference proteome</keyword>
<dbReference type="PANTHER" id="PTHR31623">
    <property type="entry name" value="F21J9.9"/>
    <property type="match status" value="1"/>
</dbReference>
<evidence type="ECO:0000256" key="1">
    <source>
        <dbReference type="ARBA" id="ARBA00009861"/>
    </source>
</evidence>
<dbReference type="InterPro" id="IPR023213">
    <property type="entry name" value="CAT-like_dom_sf"/>
</dbReference>
<reference evidence="4 5" key="1">
    <citation type="journal article" date="2021" name="Commun. Biol.">
        <title>The genome of Shorea leprosula (Dipterocarpaceae) highlights the ecological relevance of drought in aseasonal tropical rainforests.</title>
        <authorList>
            <person name="Ng K.K.S."/>
            <person name="Kobayashi M.J."/>
            <person name="Fawcett J.A."/>
            <person name="Hatakeyama M."/>
            <person name="Paape T."/>
            <person name="Ng C.H."/>
            <person name="Ang C.C."/>
            <person name="Tnah L.H."/>
            <person name="Lee C.T."/>
            <person name="Nishiyama T."/>
            <person name="Sese J."/>
            <person name="O'Brien M.J."/>
            <person name="Copetti D."/>
            <person name="Mohd Noor M.I."/>
            <person name="Ong R.C."/>
            <person name="Putra M."/>
            <person name="Sireger I.Z."/>
            <person name="Indrioko S."/>
            <person name="Kosugi Y."/>
            <person name="Izuno A."/>
            <person name="Isagi Y."/>
            <person name="Lee S.L."/>
            <person name="Shimizu K.K."/>
        </authorList>
    </citation>
    <scope>NUCLEOTIDE SEQUENCE [LARGE SCALE GENOMIC DNA]</scope>
    <source>
        <strain evidence="4">214</strain>
    </source>
</reference>
<dbReference type="AlphaFoldDB" id="A0AAV5MVR1"/>
<comment type="similarity">
    <text evidence="1">Belongs to the plant acyltransferase family.</text>
</comment>
<organism evidence="4 5">
    <name type="scientific">Rubroshorea leprosula</name>
    <dbReference type="NCBI Taxonomy" id="152421"/>
    <lineage>
        <taxon>Eukaryota</taxon>
        <taxon>Viridiplantae</taxon>
        <taxon>Streptophyta</taxon>
        <taxon>Embryophyta</taxon>
        <taxon>Tracheophyta</taxon>
        <taxon>Spermatophyta</taxon>
        <taxon>Magnoliopsida</taxon>
        <taxon>eudicotyledons</taxon>
        <taxon>Gunneridae</taxon>
        <taxon>Pentapetalae</taxon>
        <taxon>rosids</taxon>
        <taxon>malvids</taxon>
        <taxon>Malvales</taxon>
        <taxon>Dipterocarpaceae</taxon>
        <taxon>Rubroshorea</taxon>
    </lineage>
</organism>
<evidence type="ECO:0000256" key="2">
    <source>
        <dbReference type="ARBA" id="ARBA00022679"/>
    </source>
</evidence>
<evidence type="ECO:0000256" key="3">
    <source>
        <dbReference type="ARBA" id="ARBA00023315"/>
    </source>
</evidence>
<sequence length="87" mass="10053">MADTRTITVEINTKEIIKPSSPTPPHLRVLTLSYFDQFAPDLYLSLVLFYTKIRDTRETSQRLKSSLSQVLTDFYPFSGGKQREHLC</sequence>
<accession>A0AAV5MVR1</accession>
<name>A0AAV5MVR1_9ROSI</name>
<evidence type="ECO:0000313" key="4">
    <source>
        <dbReference type="EMBL" id="GKV53538.1"/>
    </source>
</evidence>